<feature type="domain" description="Plastid division protein CDP1-like 1st alpha solenoid" evidence="3">
    <location>
        <begin position="105"/>
        <end position="248"/>
    </location>
</feature>
<dbReference type="PANTHER" id="PTHR33925:SF1">
    <property type="entry name" value="PROTEIN ACCUMULATION AND REPLICATION OF CHLOROPLASTS 6, CHLOROPLASTIC"/>
    <property type="match status" value="1"/>
</dbReference>
<reference evidence="4 5" key="1">
    <citation type="submission" date="2016-10" db="EMBL/GenBank/DDBJ databases">
        <authorList>
            <person name="Cai Z."/>
        </authorList>
    </citation>
    <scope>NUCLEOTIDE SEQUENCE [LARGE SCALE GENOMIC DNA]</scope>
</reference>
<protein>
    <submittedName>
        <fullName evidence="4">Uncharacterized protein</fullName>
    </submittedName>
</protein>
<feature type="domain" description="Plastid division protein CDP1-like IMS" evidence="1">
    <location>
        <begin position="701"/>
        <end position="817"/>
    </location>
</feature>
<gene>
    <name evidence="4" type="ORF">BQ4739_LOCUS16919</name>
</gene>
<accession>A0A383WG92</accession>
<name>A0A383WG92_TETOB</name>
<dbReference type="AlphaFoldDB" id="A0A383WG92"/>
<dbReference type="InterPro" id="IPR057137">
    <property type="entry name" value="CDP1-like_a_solenoid_2"/>
</dbReference>
<dbReference type="Pfam" id="PF23468">
    <property type="entry name" value="ARC6"/>
    <property type="match status" value="1"/>
</dbReference>
<evidence type="ECO:0000313" key="5">
    <source>
        <dbReference type="Proteomes" id="UP000256970"/>
    </source>
</evidence>
<proteinExistence type="predicted"/>
<sequence>MRFSGSGRQSRQIVQFRQQGAVEVEEQELEYLHLEFDCTELLDLHGRDSYLLCDVTKAHDYLWTLPLTQGYSEDVVEGRRELLDNIKERALLQEGRVKQDSKGIDVPVQLLPSALALLAQINQNESVYQLATKLLDNWDMRKTYKRDIILSLAVARCNIARDLLADQKVADGCAVLEDALALLQSGGEPPLAPGLAADIQDAVDNFAVQRILDQLRGPMTAEAAPARRRAISMLRALLSKGAGGGAAAAGSSMPRMMGLGGGFFASMGSANGSIAAAAASGDEAAQGGAAANGAAAVTSDYIRLVVDCLSSSELVGMAPWEQVARNAASTPWLYPGLLQIAATAHIAVGFTERRPPAIRTASQLLRAVPASCEVLLLRAVADVLLGKTEAAVACVKEAASAPPDAFISWPVDSHASSGTSAPGDDDDEPDLVSVTRLPPGADAYSFLAAHSAPDEPEMLSGLCLYTEVFLSKVVFAGFPDTSQLQGASTSLPSYFDSPQVQQQLEVDKEAQAGLVGRMSSLMDAVMSVQPLVRQFAESAKSAGSKLGGIRAGGSSSSGAPLASRLAVDMGDGSLRAGSPEEDEYGAAAGWEQQQQQQQAGGGLARQVQGSAAAAQAAAANLAAGFEQASGELQGRLGSMWPTVAAAAALAVAAAGVALARCRSNDGALTPAPGQTAASVQRSAAASSSAAPAIKQLDKAQALKLVKRFQAAKAAALSSEFDKSQLAGVCVGNALQQFVSMSEDWASQGWFRTSSVWKAEVVKLEPRSSSGQRVAVTARIGEKSSTWGIDGQQGNSWSNEYDVEYDVVLCSDLQWRIQGLQVRGKDQGAGGLFGIFGGGN</sequence>
<dbReference type="Pfam" id="PF25515">
    <property type="entry name" value="Arm_PDR"/>
    <property type="match status" value="1"/>
</dbReference>
<dbReference type="InterPro" id="IPR025344">
    <property type="entry name" value="CDP1-like_IMS"/>
</dbReference>
<evidence type="ECO:0000259" key="1">
    <source>
        <dbReference type="Pfam" id="PF13355"/>
    </source>
</evidence>
<evidence type="ECO:0000259" key="3">
    <source>
        <dbReference type="Pfam" id="PF25515"/>
    </source>
</evidence>
<dbReference type="EMBL" id="FNXT01001260">
    <property type="protein sequence ID" value="SZX76537.1"/>
    <property type="molecule type" value="Genomic_DNA"/>
</dbReference>
<organism evidence="4 5">
    <name type="scientific">Tetradesmus obliquus</name>
    <name type="common">Green alga</name>
    <name type="synonym">Acutodesmus obliquus</name>
    <dbReference type="NCBI Taxonomy" id="3088"/>
    <lineage>
        <taxon>Eukaryota</taxon>
        <taxon>Viridiplantae</taxon>
        <taxon>Chlorophyta</taxon>
        <taxon>core chlorophytes</taxon>
        <taxon>Chlorophyceae</taxon>
        <taxon>CS clade</taxon>
        <taxon>Sphaeropleales</taxon>
        <taxon>Scenedesmaceae</taxon>
        <taxon>Tetradesmus</taxon>
    </lineage>
</organism>
<dbReference type="Pfam" id="PF13355">
    <property type="entry name" value="ARC6-like_IMS"/>
    <property type="match status" value="1"/>
</dbReference>
<feature type="domain" description="Plastid division protein CDP1-like 2nd alpha solenoid" evidence="2">
    <location>
        <begin position="444"/>
        <end position="510"/>
    </location>
</feature>
<evidence type="ECO:0000313" key="4">
    <source>
        <dbReference type="EMBL" id="SZX76537.1"/>
    </source>
</evidence>
<evidence type="ECO:0000259" key="2">
    <source>
        <dbReference type="Pfam" id="PF23468"/>
    </source>
</evidence>
<dbReference type="Proteomes" id="UP000256970">
    <property type="component" value="Unassembled WGS sequence"/>
</dbReference>
<keyword evidence="5" id="KW-1185">Reference proteome</keyword>
<dbReference type="STRING" id="3088.A0A383WG92"/>
<dbReference type="PANTHER" id="PTHR33925">
    <property type="entry name" value="PLASTID DIVISION PROTEIN CDP1, CHLOROPLASTIC-RELATED"/>
    <property type="match status" value="1"/>
</dbReference>
<dbReference type="InterPro" id="IPR044685">
    <property type="entry name" value="CPD1-like"/>
</dbReference>
<dbReference type="InterPro" id="IPR058032">
    <property type="entry name" value="CDP1-like_a_solenoid_1"/>
</dbReference>